<protein>
    <submittedName>
        <fullName evidence="2">Uncharacterized protein</fullName>
    </submittedName>
</protein>
<keyword evidence="3" id="KW-1185">Reference proteome</keyword>
<feature type="region of interest" description="Disordered" evidence="1">
    <location>
        <begin position="98"/>
        <end position="119"/>
    </location>
</feature>
<accession>A0A9P9ICT1</accession>
<dbReference type="OrthoDB" id="3801574at2759"/>
<feature type="compositionally biased region" description="Basic and acidic residues" evidence="1">
    <location>
        <begin position="101"/>
        <end position="110"/>
    </location>
</feature>
<proteinExistence type="predicted"/>
<organism evidence="2 3">
    <name type="scientific">Dendryphion nanum</name>
    <dbReference type="NCBI Taxonomy" id="256645"/>
    <lineage>
        <taxon>Eukaryota</taxon>
        <taxon>Fungi</taxon>
        <taxon>Dikarya</taxon>
        <taxon>Ascomycota</taxon>
        <taxon>Pezizomycotina</taxon>
        <taxon>Dothideomycetes</taxon>
        <taxon>Pleosporomycetidae</taxon>
        <taxon>Pleosporales</taxon>
        <taxon>Torulaceae</taxon>
        <taxon>Dendryphion</taxon>
    </lineage>
</organism>
<name>A0A9P9ICT1_9PLEO</name>
<dbReference type="Proteomes" id="UP000700596">
    <property type="component" value="Unassembled WGS sequence"/>
</dbReference>
<gene>
    <name evidence="2" type="ORF">B0J11DRAFT_117194</name>
</gene>
<comment type="caution">
    <text evidence="2">The sequence shown here is derived from an EMBL/GenBank/DDBJ whole genome shotgun (WGS) entry which is preliminary data.</text>
</comment>
<feature type="region of interest" description="Disordered" evidence="1">
    <location>
        <begin position="335"/>
        <end position="357"/>
    </location>
</feature>
<evidence type="ECO:0000313" key="3">
    <source>
        <dbReference type="Proteomes" id="UP000700596"/>
    </source>
</evidence>
<evidence type="ECO:0000256" key="1">
    <source>
        <dbReference type="SAM" id="MobiDB-lite"/>
    </source>
</evidence>
<feature type="compositionally biased region" description="Acidic residues" evidence="1">
    <location>
        <begin position="339"/>
        <end position="350"/>
    </location>
</feature>
<dbReference type="AlphaFoldDB" id="A0A9P9ICT1"/>
<evidence type="ECO:0000313" key="2">
    <source>
        <dbReference type="EMBL" id="KAH7116086.1"/>
    </source>
</evidence>
<reference evidence="2" key="1">
    <citation type="journal article" date="2021" name="Nat. Commun.">
        <title>Genetic determinants of endophytism in the Arabidopsis root mycobiome.</title>
        <authorList>
            <person name="Mesny F."/>
            <person name="Miyauchi S."/>
            <person name="Thiergart T."/>
            <person name="Pickel B."/>
            <person name="Atanasova L."/>
            <person name="Karlsson M."/>
            <person name="Huettel B."/>
            <person name="Barry K.W."/>
            <person name="Haridas S."/>
            <person name="Chen C."/>
            <person name="Bauer D."/>
            <person name="Andreopoulos W."/>
            <person name="Pangilinan J."/>
            <person name="LaButti K."/>
            <person name="Riley R."/>
            <person name="Lipzen A."/>
            <person name="Clum A."/>
            <person name="Drula E."/>
            <person name="Henrissat B."/>
            <person name="Kohler A."/>
            <person name="Grigoriev I.V."/>
            <person name="Martin F.M."/>
            <person name="Hacquard S."/>
        </authorList>
    </citation>
    <scope>NUCLEOTIDE SEQUENCE</scope>
    <source>
        <strain evidence="2">MPI-CAGE-CH-0243</strain>
    </source>
</reference>
<sequence>MAHEDNFHGDVVRLTAFLRIVEDIPPRPTRCRKRTPDDATMQKESPMTPLLQEFNRSASLSEPLPVQALSQNTVHLHNALDAEFPQTSHELISQNNTLEISKSESTRRISPESSGTRRRRLPLDELALVRTSTADSLHFPGDDAADTAMLITTTDPIEDSQAVDNSLEITKKTRSTMINGSQWNALKRTKNRKGYKRQTIPRTVNDGFTASELDIAIKIPRKPPRKTHRNPNRKASLCGVTLKKQLSLASGCLPFDPDPTHSLEVKAQDEFINEHHMDQSTSRAQYTESTNIQTCHTHTYTHIHQRAVPAVEAGSFAYMPDQFENQFAVQFSSITAPEKEDDTDSDEQSDESYGFHYSYANYNDSGVVYVD</sequence>
<dbReference type="EMBL" id="JAGMWT010000015">
    <property type="protein sequence ID" value="KAH7116086.1"/>
    <property type="molecule type" value="Genomic_DNA"/>
</dbReference>